<dbReference type="EMBL" id="FRAN01000004">
    <property type="protein sequence ID" value="SHL03729.1"/>
    <property type="molecule type" value="Genomic_DNA"/>
</dbReference>
<feature type="domain" description="SGNH hydrolase-type esterase" evidence="1">
    <location>
        <begin position="161"/>
        <end position="325"/>
    </location>
</feature>
<dbReference type="InterPro" id="IPR013830">
    <property type="entry name" value="SGNH_hydro"/>
</dbReference>
<evidence type="ECO:0000313" key="4">
    <source>
        <dbReference type="Proteomes" id="UP000003751"/>
    </source>
</evidence>
<dbReference type="Pfam" id="PF14606">
    <property type="entry name" value="Lipase_GDSL_3"/>
    <property type="match status" value="1"/>
</dbReference>
<dbReference type="RefSeq" id="WP_007983107.1">
    <property type="nucleotide sequence ID" value="NZ_AEMG01000029.1"/>
</dbReference>
<dbReference type="PATRIC" id="fig|797209.4.peg.4046"/>
<dbReference type="Proteomes" id="UP000184203">
    <property type="component" value="Unassembled WGS sequence"/>
</dbReference>
<dbReference type="OrthoDB" id="233646at2157"/>
<reference evidence="2 4" key="1">
    <citation type="journal article" date="2014" name="ISME J.">
        <title>Trehalose/2-sulfotrehalose biosynthesis and glycine-betaine uptake are widely spread mechanisms for osmoadaptation in the Halobacteriales.</title>
        <authorList>
            <person name="Youssef N.H."/>
            <person name="Savage-Ashlock K.N."/>
            <person name="McCully A.L."/>
            <person name="Luedtke B."/>
            <person name="Shaw E.I."/>
            <person name="Hoff W.D."/>
            <person name="Elshahed M.S."/>
        </authorList>
    </citation>
    <scope>NUCLEOTIDE SEQUENCE [LARGE SCALE GENOMIC DNA]</scope>
    <source>
        <strain evidence="2 4">DX253</strain>
    </source>
</reference>
<name>E7QZC8_HALPU</name>
<dbReference type="Gene3D" id="3.40.50.1110">
    <property type="entry name" value="SGNH hydrolase"/>
    <property type="match status" value="1"/>
</dbReference>
<reference evidence="3" key="2">
    <citation type="submission" date="2016-11" db="EMBL/GenBank/DDBJ databases">
        <authorList>
            <person name="Jaros S."/>
            <person name="Januszkiewicz K."/>
            <person name="Wedrychowicz H."/>
        </authorList>
    </citation>
    <scope>NUCLEOTIDE SEQUENCE [LARGE SCALE GENOMIC DNA]</scope>
    <source>
        <strain evidence="3">DX253</strain>
    </source>
</reference>
<dbReference type="eggNOG" id="arCOG10209">
    <property type="taxonomic scope" value="Archaea"/>
</dbReference>
<dbReference type="Proteomes" id="UP000003751">
    <property type="component" value="Unassembled WGS sequence"/>
</dbReference>
<keyword evidence="5" id="KW-1185">Reference proteome</keyword>
<dbReference type="AlphaFoldDB" id="E7QZC8"/>
<evidence type="ECO:0000313" key="5">
    <source>
        <dbReference type="Proteomes" id="UP000184203"/>
    </source>
</evidence>
<dbReference type="SUPFAM" id="SSF52266">
    <property type="entry name" value="SGNH hydrolase"/>
    <property type="match status" value="1"/>
</dbReference>
<protein>
    <submittedName>
        <fullName evidence="2">Lipolytic protein G-D-S-L family</fullName>
    </submittedName>
    <submittedName>
        <fullName evidence="3">Lysophospholipase L1</fullName>
    </submittedName>
</protein>
<reference evidence="5" key="3">
    <citation type="submission" date="2016-11" db="EMBL/GenBank/DDBJ databases">
        <authorList>
            <person name="Varghese N."/>
            <person name="Submissions S."/>
        </authorList>
    </citation>
    <scope>NUCLEOTIDE SEQUENCE [LARGE SCALE GENOMIC DNA]</scope>
    <source>
        <strain evidence="5">DX253</strain>
    </source>
</reference>
<evidence type="ECO:0000313" key="2">
    <source>
        <dbReference type="EMBL" id="EFW90049.1"/>
    </source>
</evidence>
<evidence type="ECO:0000313" key="3">
    <source>
        <dbReference type="EMBL" id="SHL03729.1"/>
    </source>
</evidence>
<dbReference type="EMBL" id="AEMG01000029">
    <property type="protein sequence ID" value="EFW90049.1"/>
    <property type="molecule type" value="Genomic_DNA"/>
</dbReference>
<gene>
    <name evidence="3" type="ORF">SAMN05444342_2813</name>
    <name evidence="2" type="ORF">ZOD2009_20677</name>
</gene>
<accession>E7QZC8</accession>
<dbReference type="InterPro" id="IPR036514">
    <property type="entry name" value="SGNH_hydro_sf"/>
</dbReference>
<organism evidence="2 4">
    <name type="scientific">Haladaptatus paucihalophilus DX253</name>
    <dbReference type="NCBI Taxonomy" id="797209"/>
    <lineage>
        <taxon>Archaea</taxon>
        <taxon>Methanobacteriati</taxon>
        <taxon>Methanobacteriota</taxon>
        <taxon>Stenosarchaea group</taxon>
        <taxon>Halobacteria</taxon>
        <taxon>Halobacteriales</taxon>
        <taxon>Haladaptataceae</taxon>
        <taxon>Haladaptatus</taxon>
    </lineage>
</organism>
<sequence length="339" mass="36207">MYSDTHPSVSLHNVAETIPADWATDGTQLCRVPTSVGNDLNVDARERVRHPTGCEVRFVPNRDDATVRVTLSAAESAAARPFWGEFQSSELVTIGPTPTTFEFAVPERLRKLDDETERAGAFSPRVCRLRFEAGAPVALHGVSGDCRPPTSDELPSGRYLAYGTSITEGAAASAGHLSYVARVARHLGLDALNLGCSGSAFCEPAMADYLAGRDDWDVATLSLSVNMANRGFTLAQFRDRADALANAVAGAHPTRPVACVTLFPYHADVVRDDDARRAADFRAALRDVVAESPHDNLHVIDGDEAMDATGLTVDVLHPGDAGMEAIGRTVAGRLAELLD</sequence>
<evidence type="ECO:0000259" key="1">
    <source>
        <dbReference type="Pfam" id="PF14606"/>
    </source>
</evidence>
<proteinExistence type="predicted"/>